<dbReference type="EC" id="2.3.1.181" evidence="5 6"/>
<evidence type="ECO:0000256" key="2">
    <source>
        <dbReference type="ARBA" id="ARBA00022679"/>
    </source>
</evidence>
<dbReference type="AlphaFoldDB" id="M2WDA1"/>
<evidence type="ECO:0000256" key="8">
    <source>
        <dbReference type="PIRSR" id="PIRSR016262-2"/>
    </source>
</evidence>
<evidence type="ECO:0000256" key="9">
    <source>
        <dbReference type="PIRSR" id="PIRSR016262-3"/>
    </source>
</evidence>
<keyword evidence="2 5" id="KW-0808">Transferase</keyword>
<dbReference type="Proteomes" id="UP000009877">
    <property type="component" value="Unassembled WGS sequence"/>
</dbReference>
<dbReference type="NCBIfam" id="TIGR00214">
    <property type="entry name" value="lipB"/>
    <property type="match status" value="1"/>
</dbReference>
<dbReference type="STRING" id="71999.KPaMU14_07120"/>
<dbReference type="InterPro" id="IPR004143">
    <property type="entry name" value="BPL_LPL_catalytic"/>
</dbReference>
<keyword evidence="12" id="KW-1185">Reference proteome</keyword>
<proteinExistence type="inferred from homology"/>
<gene>
    <name evidence="5" type="primary">lipB</name>
    <name evidence="11" type="ORF">C884_00439</name>
</gene>
<name>M2WDA1_9MICC</name>
<reference evidence="11 12" key="1">
    <citation type="journal article" date="2014" name="Genome Announc.">
        <title>Draft Genome Sequence of Kocuria palustris PEL.</title>
        <authorList>
            <person name="Sharma G."/>
            <person name="Khatri I."/>
            <person name="Subramanian S."/>
        </authorList>
    </citation>
    <scope>NUCLEOTIDE SEQUENCE [LARGE SCALE GENOMIC DNA]</scope>
    <source>
        <strain evidence="11 12">PEL</strain>
    </source>
</reference>
<dbReference type="GO" id="GO:0005737">
    <property type="term" value="C:cytoplasm"/>
    <property type="evidence" value="ECO:0007669"/>
    <property type="project" value="UniProtKB-SubCell"/>
</dbReference>
<comment type="pathway">
    <text evidence="1 5 6">Protein modification; protein lipoylation via endogenous pathway; protein N(6)-(lipoyl)lysine from octanoyl-[acyl-carrier-protein]: step 1/2.</text>
</comment>
<dbReference type="PANTHER" id="PTHR10993">
    <property type="entry name" value="OCTANOYLTRANSFERASE"/>
    <property type="match status" value="1"/>
</dbReference>
<evidence type="ECO:0000256" key="5">
    <source>
        <dbReference type="HAMAP-Rule" id="MF_00013"/>
    </source>
</evidence>
<dbReference type="UniPathway" id="UPA00538">
    <property type="reaction ID" value="UER00592"/>
</dbReference>
<keyword evidence="5" id="KW-0963">Cytoplasm</keyword>
<sequence>MSPDLVPYRPALELQRIVHGDVVAGTRANTVLLCEHEPVYTAGRRAAAEEYPTDGTEVVEIGRGGKITWHGPGMLVVYPIMKLTTPIDVVKFVRNMEQLVLSVLRRLGLEAVTVEGRSGAWILADERGGDRKISAIGVQVSKRTTMHGIAINCSNDLEAFRSIIPCGISDAGVTTISRELGRTVTPSEVKDLVIDELILREADLCEVSEIPADAVPLPWPAASAA</sequence>
<feature type="binding site" evidence="5 8">
    <location>
        <begin position="148"/>
        <end position="150"/>
    </location>
    <ligand>
        <name>substrate</name>
    </ligand>
</feature>
<dbReference type="NCBIfam" id="NF010925">
    <property type="entry name" value="PRK14345.1"/>
    <property type="match status" value="1"/>
</dbReference>
<organism evidence="11 12">
    <name type="scientific">Kocuria palustris PEL</name>
    <dbReference type="NCBI Taxonomy" id="1236550"/>
    <lineage>
        <taxon>Bacteria</taxon>
        <taxon>Bacillati</taxon>
        <taxon>Actinomycetota</taxon>
        <taxon>Actinomycetes</taxon>
        <taxon>Micrococcales</taxon>
        <taxon>Micrococcaceae</taxon>
        <taxon>Kocuria</taxon>
    </lineage>
</organism>
<feature type="site" description="Lowers pKa of active site Cys" evidence="5 9">
    <location>
        <position position="132"/>
    </location>
</feature>
<evidence type="ECO:0000313" key="12">
    <source>
        <dbReference type="Proteomes" id="UP000009877"/>
    </source>
</evidence>
<dbReference type="InterPro" id="IPR045864">
    <property type="entry name" value="aa-tRNA-synth_II/BPL/LPL"/>
</dbReference>
<protein>
    <recommendedName>
        <fullName evidence="5 6">Octanoyltransferase</fullName>
        <ecNumber evidence="5 6">2.3.1.181</ecNumber>
    </recommendedName>
    <alternativeName>
        <fullName evidence="5">Lipoate-protein ligase B</fullName>
    </alternativeName>
    <alternativeName>
        <fullName evidence="5">Lipoyl/octanoyl transferase</fullName>
    </alternativeName>
    <alternativeName>
        <fullName evidence="5">Octanoyl-[acyl-carrier-protein]-protein N-octanoyltransferase</fullName>
    </alternativeName>
</protein>
<evidence type="ECO:0000256" key="6">
    <source>
        <dbReference type="PIRNR" id="PIRNR016262"/>
    </source>
</evidence>
<evidence type="ECO:0000259" key="10">
    <source>
        <dbReference type="PROSITE" id="PS51733"/>
    </source>
</evidence>
<evidence type="ECO:0000256" key="3">
    <source>
        <dbReference type="ARBA" id="ARBA00023315"/>
    </source>
</evidence>
<dbReference type="InterPro" id="IPR000544">
    <property type="entry name" value="Octanoyltransferase"/>
</dbReference>
<dbReference type="SUPFAM" id="SSF55681">
    <property type="entry name" value="Class II aaRS and biotin synthetases"/>
    <property type="match status" value="1"/>
</dbReference>
<evidence type="ECO:0000313" key="11">
    <source>
        <dbReference type="EMBL" id="EME36452.1"/>
    </source>
</evidence>
<dbReference type="Pfam" id="PF21948">
    <property type="entry name" value="LplA-B_cat"/>
    <property type="match status" value="1"/>
</dbReference>
<comment type="caution">
    <text evidence="11">The sequence shown here is derived from an EMBL/GenBank/DDBJ whole genome shotgun (WGS) entry which is preliminary data.</text>
</comment>
<dbReference type="EMBL" id="ANHZ02000014">
    <property type="protein sequence ID" value="EME36452.1"/>
    <property type="molecule type" value="Genomic_DNA"/>
</dbReference>
<feature type="binding site" evidence="5 8">
    <location>
        <begin position="135"/>
        <end position="137"/>
    </location>
    <ligand>
        <name>substrate</name>
    </ligand>
</feature>
<dbReference type="CDD" id="cd16444">
    <property type="entry name" value="LipB"/>
    <property type="match status" value="1"/>
</dbReference>
<comment type="miscellaneous">
    <text evidence="5">In the reaction, the free carboxyl group of octanoic acid is attached via an amide linkage to the epsilon-amino group of a specific lysine residue of lipoyl domains of lipoate-dependent enzymes.</text>
</comment>
<dbReference type="HAMAP" id="MF_00013">
    <property type="entry name" value="LipB"/>
    <property type="match status" value="1"/>
</dbReference>
<dbReference type="GO" id="GO:0009249">
    <property type="term" value="P:protein lipoylation"/>
    <property type="evidence" value="ECO:0007669"/>
    <property type="project" value="InterPro"/>
</dbReference>
<comment type="function">
    <text evidence="4 5 6">Catalyzes the transfer of endogenously produced octanoic acid from octanoyl-acyl-carrier-protein onto the lipoyl domains of lipoate-dependent enzymes. Lipoyl-ACP can also act as a substrate although octanoyl-ACP is likely to be the physiological substrate.</text>
</comment>
<comment type="catalytic activity">
    <reaction evidence="5 6">
        <text>octanoyl-[ACP] + L-lysyl-[protein] = N(6)-octanoyl-L-lysyl-[protein] + holo-[ACP] + H(+)</text>
        <dbReference type="Rhea" id="RHEA:17665"/>
        <dbReference type="Rhea" id="RHEA-COMP:9636"/>
        <dbReference type="Rhea" id="RHEA-COMP:9685"/>
        <dbReference type="Rhea" id="RHEA-COMP:9752"/>
        <dbReference type="Rhea" id="RHEA-COMP:9928"/>
        <dbReference type="ChEBI" id="CHEBI:15378"/>
        <dbReference type="ChEBI" id="CHEBI:29969"/>
        <dbReference type="ChEBI" id="CHEBI:64479"/>
        <dbReference type="ChEBI" id="CHEBI:78463"/>
        <dbReference type="ChEBI" id="CHEBI:78809"/>
        <dbReference type="EC" id="2.3.1.181"/>
    </reaction>
</comment>
<dbReference type="PROSITE" id="PS51733">
    <property type="entry name" value="BPL_LPL_CATALYTIC"/>
    <property type="match status" value="1"/>
</dbReference>
<accession>M2WDA1</accession>
<feature type="domain" description="BPL/LPL catalytic" evidence="10">
    <location>
        <begin position="25"/>
        <end position="205"/>
    </location>
</feature>
<comment type="subcellular location">
    <subcellularLocation>
        <location evidence="5">Cytoplasm</location>
    </subcellularLocation>
</comment>
<evidence type="ECO:0000256" key="4">
    <source>
        <dbReference type="ARBA" id="ARBA00024732"/>
    </source>
</evidence>
<evidence type="ECO:0000256" key="1">
    <source>
        <dbReference type="ARBA" id="ARBA00004821"/>
    </source>
</evidence>
<dbReference type="PIRSF" id="PIRSF016262">
    <property type="entry name" value="LPLase"/>
    <property type="match status" value="1"/>
</dbReference>
<comment type="similarity">
    <text evidence="5 6">Belongs to the LipB family.</text>
</comment>
<keyword evidence="3 5" id="KW-0012">Acyltransferase</keyword>
<dbReference type="PANTHER" id="PTHR10993:SF7">
    <property type="entry name" value="LIPOYLTRANSFERASE 2, MITOCHONDRIAL-RELATED"/>
    <property type="match status" value="1"/>
</dbReference>
<dbReference type="GO" id="GO:0033819">
    <property type="term" value="F:lipoyl(octanoyl) transferase activity"/>
    <property type="evidence" value="ECO:0007669"/>
    <property type="project" value="UniProtKB-EC"/>
</dbReference>
<feature type="active site" description="Acyl-thioester intermediate" evidence="5 7">
    <location>
        <position position="166"/>
    </location>
</feature>
<evidence type="ECO:0000256" key="7">
    <source>
        <dbReference type="PIRSR" id="PIRSR016262-1"/>
    </source>
</evidence>
<dbReference type="Gene3D" id="3.30.930.10">
    <property type="entry name" value="Bira Bifunctional Protein, Domain 2"/>
    <property type="match status" value="1"/>
</dbReference>
<feature type="binding site" evidence="5 8">
    <location>
        <begin position="63"/>
        <end position="70"/>
    </location>
    <ligand>
        <name>substrate</name>
    </ligand>
</feature>